<proteinExistence type="predicted"/>
<gene>
    <name evidence="2" type="ORF">Hypma_007359</name>
</gene>
<evidence type="ECO:0000256" key="1">
    <source>
        <dbReference type="SAM" id="MobiDB-lite"/>
    </source>
</evidence>
<feature type="compositionally biased region" description="Low complexity" evidence="1">
    <location>
        <begin position="1"/>
        <end position="16"/>
    </location>
</feature>
<accession>A0A369JXC2</accession>
<feature type="compositionally biased region" description="Low complexity" evidence="1">
    <location>
        <begin position="26"/>
        <end position="44"/>
    </location>
</feature>
<evidence type="ECO:0000313" key="3">
    <source>
        <dbReference type="Proteomes" id="UP000076154"/>
    </source>
</evidence>
<organism evidence="2 3">
    <name type="scientific">Hypsizygus marmoreus</name>
    <name type="common">White beech mushroom</name>
    <name type="synonym">Agaricus marmoreus</name>
    <dbReference type="NCBI Taxonomy" id="39966"/>
    <lineage>
        <taxon>Eukaryota</taxon>
        <taxon>Fungi</taxon>
        <taxon>Dikarya</taxon>
        <taxon>Basidiomycota</taxon>
        <taxon>Agaricomycotina</taxon>
        <taxon>Agaricomycetes</taxon>
        <taxon>Agaricomycetidae</taxon>
        <taxon>Agaricales</taxon>
        <taxon>Tricholomatineae</taxon>
        <taxon>Lyophyllaceae</taxon>
        <taxon>Hypsizygus</taxon>
    </lineage>
</organism>
<name>A0A369JXC2_HYPMA</name>
<dbReference type="AlphaFoldDB" id="A0A369JXC2"/>
<dbReference type="OrthoDB" id="3055855at2759"/>
<protein>
    <submittedName>
        <fullName evidence="2">Uncharacterized protein</fullName>
    </submittedName>
</protein>
<dbReference type="Proteomes" id="UP000076154">
    <property type="component" value="Unassembled WGS sequence"/>
</dbReference>
<comment type="caution">
    <text evidence="2">The sequence shown here is derived from an EMBL/GenBank/DDBJ whole genome shotgun (WGS) entry which is preliminary data.</text>
</comment>
<feature type="region of interest" description="Disordered" evidence="1">
    <location>
        <begin position="61"/>
        <end position="100"/>
    </location>
</feature>
<dbReference type="InParanoid" id="A0A369JXC2"/>
<sequence>MNFSLSSNYSSPVDSPSAPPAHRRSSSTSSTSSSSSTWSNSALSLRERRGVSLRLSISLSEADKPNMSAKGHLEPRFSNLPRRRRALPTPTIEGHAVVASADGKSGMARDFGMGDDGWTAM</sequence>
<keyword evidence="3" id="KW-1185">Reference proteome</keyword>
<reference evidence="2" key="1">
    <citation type="submission" date="2018-04" db="EMBL/GenBank/DDBJ databases">
        <title>Whole genome sequencing of Hypsizygus marmoreus.</title>
        <authorList>
            <person name="Choi I.-G."/>
            <person name="Min B."/>
            <person name="Kim J.-G."/>
            <person name="Kim S."/>
            <person name="Oh Y.-L."/>
            <person name="Kong W.-S."/>
            <person name="Park H."/>
            <person name="Jeong J."/>
            <person name="Song E.-S."/>
        </authorList>
    </citation>
    <scope>NUCLEOTIDE SEQUENCE [LARGE SCALE GENOMIC DNA]</scope>
    <source>
        <strain evidence="2">51987-8</strain>
    </source>
</reference>
<feature type="region of interest" description="Disordered" evidence="1">
    <location>
        <begin position="1"/>
        <end position="49"/>
    </location>
</feature>
<dbReference type="EMBL" id="LUEZ02000041">
    <property type="protein sequence ID" value="RDB25187.1"/>
    <property type="molecule type" value="Genomic_DNA"/>
</dbReference>
<evidence type="ECO:0000313" key="2">
    <source>
        <dbReference type="EMBL" id="RDB25187.1"/>
    </source>
</evidence>